<name>A0ABS9VMU5_9SPHN</name>
<gene>
    <name evidence="1" type="ORF">LZ016_07015</name>
</gene>
<protein>
    <submittedName>
        <fullName evidence="1">Uncharacterized protein</fullName>
    </submittedName>
</protein>
<keyword evidence="2" id="KW-1185">Reference proteome</keyword>
<dbReference type="Proteomes" id="UP001203058">
    <property type="component" value="Unassembled WGS sequence"/>
</dbReference>
<sequence length="84" mass="9300">MMKADPFEDSCRRVLLRPGEADDAQTGVGLASDLEQLFGHRSSDPATFELRKRVVGNFNGTRRWRADKGRCSYNAIGVVTAKIS</sequence>
<evidence type="ECO:0000313" key="1">
    <source>
        <dbReference type="EMBL" id="MCH8615849.1"/>
    </source>
</evidence>
<reference evidence="1 2" key="1">
    <citation type="submission" date="2022-03" db="EMBL/GenBank/DDBJ databases">
        <authorList>
            <person name="Jo J.-H."/>
            <person name="Im W.-T."/>
        </authorList>
    </citation>
    <scope>NUCLEOTIDE SEQUENCE [LARGE SCALE GENOMIC DNA]</scope>
    <source>
        <strain evidence="1 2">SM33</strain>
    </source>
</reference>
<comment type="caution">
    <text evidence="1">The sequence shown here is derived from an EMBL/GenBank/DDBJ whole genome shotgun (WGS) entry which is preliminary data.</text>
</comment>
<dbReference type="EMBL" id="JAKZHW010000001">
    <property type="protein sequence ID" value="MCH8615849.1"/>
    <property type="molecule type" value="Genomic_DNA"/>
</dbReference>
<accession>A0ABS9VMU5</accession>
<evidence type="ECO:0000313" key="2">
    <source>
        <dbReference type="Proteomes" id="UP001203058"/>
    </source>
</evidence>
<organism evidence="1 2">
    <name type="scientific">Sphingomonas telluris</name>
    <dbReference type="NCBI Taxonomy" id="2907998"/>
    <lineage>
        <taxon>Bacteria</taxon>
        <taxon>Pseudomonadati</taxon>
        <taxon>Pseudomonadota</taxon>
        <taxon>Alphaproteobacteria</taxon>
        <taxon>Sphingomonadales</taxon>
        <taxon>Sphingomonadaceae</taxon>
        <taxon>Sphingomonas</taxon>
    </lineage>
</organism>
<proteinExistence type="predicted"/>